<sequence length="171" mass="19880">MTEYELVRSRRKTLSVQVTRECRVIVRAPLRLAKREIDRFVSEHADWIARALAHQRTLAEAHPEPDEAQARALAERAVREIPPKVRHYAAIMGLRPTGIRITSARTRFGSCSGKNSLCFSWRLMEYPEEAVDYVVVHELAHIVHKNHGPDFWALVGQYMPDYKRRRALLRK</sequence>
<evidence type="ECO:0000259" key="1">
    <source>
        <dbReference type="Pfam" id="PF01863"/>
    </source>
</evidence>
<dbReference type="CDD" id="cd07344">
    <property type="entry name" value="M48_yhfN_like"/>
    <property type="match status" value="1"/>
</dbReference>
<dbReference type="EMBL" id="JACOPK010000006">
    <property type="protein sequence ID" value="MBC5695891.1"/>
    <property type="molecule type" value="Genomic_DNA"/>
</dbReference>
<gene>
    <name evidence="2" type="ORF">H8S02_08030</name>
</gene>
<evidence type="ECO:0000313" key="2">
    <source>
        <dbReference type="EMBL" id="MBC5695891.1"/>
    </source>
</evidence>
<dbReference type="RefSeq" id="WP_186970088.1">
    <property type="nucleotide sequence ID" value="NZ_JACOPK010000006.1"/>
</dbReference>
<name>A0ABR7GNJ0_9FIRM</name>
<evidence type="ECO:0000313" key="3">
    <source>
        <dbReference type="Proteomes" id="UP000641741"/>
    </source>
</evidence>
<feature type="domain" description="YgjP-like metallopeptidase" evidence="1">
    <location>
        <begin position="12"/>
        <end position="64"/>
    </location>
</feature>
<proteinExistence type="predicted"/>
<dbReference type="InterPro" id="IPR053136">
    <property type="entry name" value="UTP_pyrophosphatase-like"/>
</dbReference>
<dbReference type="Gene3D" id="3.30.2010.10">
    <property type="entry name" value="Metalloproteases ('zincins'), catalytic domain"/>
    <property type="match status" value="1"/>
</dbReference>
<accession>A0ABR7GNJ0</accession>
<protein>
    <submittedName>
        <fullName evidence="2">M48 family metallopeptidase</fullName>
    </submittedName>
</protein>
<dbReference type="PANTHER" id="PTHR30399">
    <property type="entry name" value="UNCHARACTERIZED PROTEIN YGJP"/>
    <property type="match status" value="1"/>
</dbReference>
<dbReference type="Proteomes" id="UP000641741">
    <property type="component" value="Unassembled WGS sequence"/>
</dbReference>
<reference evidence="2 3" key="1">
    <citation type="submission" date="2020-08" db="EMBL/GenBank/DDBJ databases">
        <title>Genome public.</title>
        <authorList>
            <person name="Liu C."/>
            <person name="Sun Q."/>
        </authorList>
    </citation>
    <scope>NUCLEOTIDE SEQUENCE [LARGE SCALE GENOMIC DNA]</scope>
    <source>
        <strain evidence="2 3">M2</strain>
    </source>
</reference>
<dbReference type="PANTHER" id="PTHR30399:SF1">
    <property type="entry name" value="UTP PYROPHOSPHATASE"/>
    <property type="match status" value="1"/>
</dbReference>
<dbReference type="Pfam" id="PF01863">
    <property type="entry name" value="YgjP-like"/>
    <property type="match status" value="2"/>
</dbReference>
<keyword evidence="3" id="KW-1185">Reference proteome</keyword>
<dbReference type="InterPro" id="IPR002725">
    <property type="entry name" value="YgjP-like_metallopeptidase"/>
</dbReference>
<feature type="domain" description="YgjP-like metallopeptidase" evidence="1">
    <location>
        <begin position="69"/>
        <end position="170"/>
    </location>
</feature>
<organism evidence="2 3">
    <name type="scientific">Agathobaculum hominis</name>
    <dbReference type="NCBI Taxonomy" id="2763014"/>
    <lineage>
        <taxon>Bacteria</taxon>
        <taxon>Bacillati</taxon>
        <taxon>Bacillota</taxon>
        <taxon>Clostridia</taxon>
        <taxon>Eubacteriales</taxon>
        <taxon>Butyricicoccaceae</taxon>
        <taxon>Agathobaculum</taxon>
    </lineage>
</organism>
<comment type="caution">
    <text evidence="2">The sequence shown here is derived from an EMBL/GenBank/DDBJ whole genome shotgun (WGS) entry which is preliminary data.</text>
</comment>